<evidence type="ECO:0000259" key="6">
    <source>
        <dbReference type="PROSITE" id="PS50110"/>
    </source>
</evidence>
<evidence type="ECO:0000313" key="7">
    <source>
        <dbReference type="EMBL" id="CCO06836.1"/>
    </source>
</evidence>
<evidence type="ECO:0000256" key="1">
    <source>
        <dbReference type="ARBA" id="ARBA00000085"/>
    </source>
</evidence>
<dbReference type="Gene3D" id="1.10.287.130">
    <property type="match status" value="1"/>
</dbReference>
<dbReference type="InterPro" id="IPR005467">
    <property type="entry name" value="His_kinase_dom"/>
</dbReference>
<dbReference type="STRING" id="1246637.MTBBW1_80230"/>
<organism evidence="7">
    <name type="scientific">Desulfamplus magnetovallimortis</name>
    <dbReference type="NCBI Taxonomy" id="1246637"/>
    <lineage>
        <taxon>Bacteria</taxon>
        <taxon>Pseudomonadati</taxon>
        <taxon>Thermodesulfobacteriota</taxon>
        <taxon>Desulfobacteria</taxon>
        <taxon>Desulfobacterales</taxon>
        <taxon>Desulfobacteraceae</taxon>
        <taxon>Desulfamplus</taxon>
    </lineage>
</organism>
<proteinExistence type="predicted"/>
<keyword evidence="3 4" id="KW-0597">Phosphoprotein</keyword>
<accession>L0R7A0</accession>
<dbReference type="EMBL" id="FWEV01000325">
    <property type="protein sequence ID" value="SLM32887.1"/>
    <property type="molecule type" value="Genomic_DNA"/>
</dbReference>
<dbReference type="PANTHER" id="PTHR43065:SF50">
    <property type="entry name" value="HISTIDINE KINASE"/>
    <property type="match status" value="1"/>
</dbReference>
<dbReference type="InterPro" id="IPR004358">
    <property type="entry name" value="Sig_transdc_His_kin-like_C"/>
</dbReference>
<dbReference type="InterPro" id="IPR036097">
    <property type="entry name" value="HisK_dim/P_sf"/>
</dbReference>
<evidence type="ECO:0000259" key="5">
    <source>
        <dbReference type="PROSITE" id="PS50109"/>
    </source>
</evidence>
<feature type="domain" description="Response regulatory" evidence="6">
    <location>
        <begin position="12"/>
        <end position="127"/>
    </location>
</feature>
<dbReference type="InterPro" id="IPR001789">
    <property type="entry name" value="Sig_transdc_resp-reg_receiver"/>
</dbReference>
<dbReference type="RefSeq" id="WP_080798619.1">
    <property type="nucleotide sequence ID" value="NZ_LT828540.1"/>
</dbReference>
<dbReference type="SUPFAM" id="SSF52172">
    <property type="entry name" value="CheY-like"/>
    <property type="match status" value="1"/>
</dbReference>
<protein>
    <recommendedName>
        <fullName evidence="2">histidine kinase</fullName>
        <ecNumber evidence="2">2.7.13.3</ecNumber>
    </recommendedName>
</protein>
<evidence type="ECO:0000313" key="8">
    <source>
        <dbReference type="EMBL" id="SLM32887.1"/>
    </source>
</evidence>
<comment type="catalytic activity">
    <reaction evidence="1">
        <text>ATP + protein L-histidine = ADP + protein N-phospho-L-histidine.</text>
        <dbReference type="EC" id="2.7.13.3"/>
    </reaction>
</comment>
<evidence type="ECO:0000256" key="2">
    <source>
        <dbReference type="ARBA" id="ARBA00012438"/>
    </source>
</evidence>
<sequence length="407" mass="46151">MNIEQNIISEYSILLVENPKDPLDLLYHFFIQKYEVYRAKKYHEALDILSRNHIDMVVSDNALDENSGTDLFRIIRQKYPLTGKILITTPSHPMKEITEALEKGIIDQFVFRPFDVNQISDIVFDVLNMHLKKMIEERILLESQLVQSSKLAAIGELVAGVAHEINNPLGFIHANLENLADFVKKILELLDKYDHLISTNPSIDKKTKDKMENAKKEINYSYLATRINSMIERSIDGSERIERIITDLKLFSRLDMLEYCEADIHEGIDSTLNILYSEYKNRIEIKKEYGNLPHITCNPSKLNQVFMNILVNACHAIEESGTIIISTSVEKQHILIKIEDSGAGIPEGHTGKIFDPFFTTKPVGKGTGLGLSISYGIIREHDGTIKVNSTPGKGTVFIIRLPIKKGA</sequence>
<dbReference type="InterPro" id="IPR011006">
    <property type="entry name" value="CheY-like_superfamily"/>
</dbReference>
<keyword evidence="7" id="KW-0808">Transferase</keyword>
<dbReference type="GO" id="GO:0000155">
    <property type="term" value="F:phosphorelay sensor kinase activity"/>
    <property type="evidence" value="ECO:0007669"/>
    <property type="project" value="InterPro"/>
</dbReference>
<dbReference type="SMART" id="SM00387">
    <property type="entry name" value="HATPase_c"/>
    <property type="match status" value="1"/>
</dbReference>
<dbReference type="SUPFAM" id="SSF47384">
    <property type="entry name" value="Homodimeric domain of signal transducing histidine kinase"/>
    <property type="match status" value="1"/>
</dbReference>
<dbReference type="EC" id="2.7.13.3" evidence="2"/>
<gene>
    <name evidence="7" type="ORF">DEMABW1_80230</name>
    <name evidence="8" type="ORF">MTBBW1_80230</name>
</gene>
<evidence type="ECO:0000256" key="4">
    <source>
        <dbReference type="PROSITE-ProRule" id="PRU00169"/>
    </source>
</evidence>
<reference evidence="7" key="1">
    <citation type="submission" date="2012-10" db="EMBL/GenBank/DDBJ databases">
        <authorList>
            <person name="Lefevre C."/>
        </authorList>
    </citation>
    <scope>NUCLEOTIDE SEQUENCE</scope>
    <source>
        <strain evidence="7">BW-1</strain>
    </source>
</reference>
<reference evidence="8 9" key="3">
    <citation type="submission" date="2017-03" db="EMBL/GenBank/DDBJ databases">
        <authorList>
            <person name="Afonso C.L."/>
            <person name="Miller P.J."/>
            <person name="Scott M.A."/>
            <person name="Spackman E."/>
            <person name="Goraichik I."/>
            <person name="Dimitrov K.M."/>
            <person name="Suarez D.L."/>
            <person name="Swayne D.E."/>
        </authorList>
    </citation>
    <scope>NUCLEOTIDE SEQUENCE [LARGE SCALE GENOMIC DNA]</scope>
    <source>
        <strain evidence="8">PRJEB14757</strain>
    </source>
</reference>
<dbReference type="EMBL" id="HF547348">
    <property type="protein sequence ID" value="CCO06836.1"/>
    <property type="molecule type" value="Genomic_DNA"/>
</dbReference>
<name>L0R7A0_9BACT</name>
<evidence type="ECO:0000313" key="9">
    <source>
        <dbReference type="Proteomes" id="UP000191931"/>
    </source>
</evidence>
<keyword evidence="9" id="KW-1185">Reference proteome</keyword>
<keyword evidence="7" id="KW-0418">Kinase</keyword>
<feature type="domain" description="Histidine kinase" evidence="5">
    <location>
        <begin position="160"/>
        <end position="405"/>
    </location>
</feature>
<dbReference type="InterPro" id="IPR003594">
    <property type="entry name" value="HATPase_dom"/>
</dbReference>
<dbReference type="PANTHER" id="PTHR43065">
    <property type="entry name" value="SENSOR HISTIDINE KINASE"/>
    <property type="match status" value="1"/>
</dbReference>
<dbReference type="InterPro" id="IPR003661">
    <property type="entry name" value="HisK_dim/P_dom"/>
</dbReference>
<dbReference type="OrthoDB" id="9769169at2"/>
<dbReference type="Gene3D" id="3.30.565.10">
    <property type="entry name" value="Histidine kinase-like ATPase, C-terminal domain"/>
    <property type="match status" value="1"/>
</dbReference>
<dbReference type="Gene3D" id="3.40.50.2300">
    <property type="match status" value="1"/>
</dbReference>
<evidence type="ECO:0000256" key="3">
    <source>
        <dbReference type="ARBA" id="ARBA00022553"/>
    </source>
</evidence>
<dbReference type="SUPFAM" id="SSF55874">
    <property type="entry name" value="ATPase domain of HSP90 chaperone/DNA topoisomerase II/histidine kinase"/>
    <property type="match status" value="1"/>
</dbReference>
<dbReference type="PRINTS" id="PR00344">
    <property type="entry name" value="BCTRLSENSOR"/>
</dbReference>
<dbReference type="PROSITE" id="PS50109">
    <property type="entry name" value="HIS_KIN"/>
    <property type="match status" value="1"/>
</dbReference>
<dbReference type="CDD" id="cd00082">
    <property type="entry name" value="HisKA"/>
    <property type="match status" value="1"/>
</dbReference>
<dbReference type="AlphaFoldDB" id="L0R7A0"/>
<dbReference type="SMART" id="SM00388">
    <property type="entry name" value="HisKA"/>
    <property type="match status" value="1"/>
</dbReference>
<dbReference type="Pfam" id="PF00072">
    <property type="entry name" value="Response_reg"/>
    <property type="match status" value="1"/>
</dbReference>
<feature type="modified residue" description="4-aspartylphosphate" evidence="4">
    <location>
        <position position="60"/>
    </location>
</feature>
<dbReference type="InterPro" id="IPR036890">
    <property type="entry name" value="HATPase_C_sf"/>
</dbReference>
<reference evidence="7" key="2">
    <citation type="submission" date="2012-12" db="EMBL/GenBank/DDBJ databases">
        <title>Region harboring genes involved in magnetosome formation of Candidatus Desulfamplus magnetosmortis.</title>
        <authorList>
            <person name="Lefevre C.T."/>
            <person name="Bazylinski D.A."/>
        </authorList>
    </citation>
    <scope>NUCLEOTIDE SEQUENCE</scope>
    <source>
        <strain evidence="7">BW-1</strain>
    </source>
</reference>
<dbReference type="Pfam" id="PF02518">
    <property type="entry name" value="HATPase_c"/>
    <property type="match status" value="1"/>
</dbReference>
<dbReference type="PROSITE" id="PS50110">
    <property type="entry name" value="RESPONSE_REGULATORY"/>
    <property type="match status" value="1"/>
</dbReference>
<dbReference type="Proteomes" id="UP000191931">
    <property type="component" value="Unassembled WGS sequence"/>
</dbReference>